<comment type="caution">
    <text evidence="4">The sequence shown here is derived from an EMBL/GenBank/DDBJ whole genome shotgun (WGS) entry which is preliminary data.</text>
</comment>
<dbReference type="InterPro" id="IPR012902">
    <property type="entry name" value="N_methyl_site"/>
</dbReference>
<dbReference type="RefSeq" id="WP_283399878.1">
    <property type="nucleotide sequence ID" value="NZ_FXUB01000001.1"/>
</dbReference>
<reference evidence="4 5" key="1">
    <citation type="submission" date="2017-05" db="EMBL/GenBank/DDBJ databases">
        <authorList>
            <person name="Varghese N."/>
            <person name="Submissions S."/>
        </authorList>
    </citation>
    <scope>NUCLEOTIDE SEQUENCE [LARGE SCALE GENOMIC DNA]</scope>
    <source>
        <strain evidence="4 5">DSM 15522</strain>
    </source>
</reference>
<protein>
    <submittedName>
        <fullName evidence="4">Type IV pilus assembly protein PilA</fullName>
    </submittedName>
</protein>
<keyword evidence="2" id="KW-0488">Methylation</keyword>
<dbReference type="InterPro" id="IPR045584">
    <property type="entry name" value="Pilin-like"/>
</dbReference>
<feature type="transmembrane region" description="Helical" evidence="3">
    <location>
        <begin position="6"/>
        <end position="25"/>
    </location>
</feature>
<dbReference type="NCBIfam" id="TIGR02532">
    <property type="entry name" value="IV_pilin_GFxxxE"/>
    <property type="match status" value="1"/>
</dbReference>
<comment type="similarity">
    <text evidence="1">Belongs to the N-Me-Phe pilin family.</text>
</comment>
<keyword evidence="5" id="KW-1185">Reference proteome</keyword>
<evidence type="ECO:0000313" key="4">
    <source>
        <dbReference type="EMBL" id="SMP06413.1"/>
    </source>
</evidence>
<organism evidence="4 5">
    <name type="scientific">Desulfurobacterium pacificum</name>
    <dbReference type="NCBI Taxonomy" id="240166"/>
    <lineage>
        <taxon>Bacteria</taxon>
        <taxon>Pseudomonadati</taxon>
        <taxon>Aquificota</taxon>
        <taxon>Aquificia</taxon>
        <taxon>Desulfurobacteriales</taxon>
        <taxon>Desulfurobacteriaceae</taxon>
        <taxon>Desulfurobacterium</taxon>
    </lineage>
</organism>
<dbReference type="PANTHER" id="PTHR30093:SF34">
    <property type="entry name" value="PREPILIN PEPTIDASE-DEPENDENT PROTEIN D"/>
    <property type="match status" value="1"/>
</dbReference>
<dbReference type="SUPFAM" id="SSF54523">
    <property type="entry name" value="Pili subunits"/>
    <property type="match status" value="1"/>
</dbReference>
<sequence length="126" mass="13170">MRKAFTLVELLIVIAIIAILAAIAIPQYTKYVKKAAAANAQSALSACLSEAMAEFADNGSLNYTCNLQDSTPSSITIKLNTDGNLSGFITSNGTNSTESTSVDITIKGHTVTCTANTNTNTITCSE</sequence>
<dbReference type="EMBL" id="FXUB01000001">
    <property type="protein sequence ID" value="SMP06413.1"/>
    <property type="molecule type" value="Genomic_DNA"/>
</dbReference>
<dbReference type="PANTHER" id="PTHR30093">
    <property type="entry name" value="GENERAL SECRETION PATHWAY PROTEIN G"/>
    <property type="match status" value="1"/>
</dbReference>
<evidence type="ECO:0000313" key="5">
    <source>
        <dbReference type="Proteomes" id="UP001157911"/>
    </source>
</evidence>
<dbReference type="Proteomes" id="UP001157911">
    <property type="component" value="Unassembled WGS sequence"/>
</dbReference>
<accession>A0ABY1NDF4</accession>
<proteinExistence type="inferred from homology"/>
<dbReference type="Pfam" id="PF07963">
    <property type="entry name" value="N_methyl"/>
    <property type="match status" value="1"/>
</dbReference>
<evidence type="ECO:0000256" key="1">
    <source>
        <dbReference type="ARBA" id="ARBA00005233"/>
    </source>
</evidence>
<evidence type="ECO:0000256" key="2">
    <source>
        <dbReference type="ARBA" id="ARBA00022481"/>
    </source>
</evidence>
<gene>
    <name evidence="4" type="ORF">SAMN06265339_0372</name>
</gene>
<keyword evidence="3" id="KW-0472">Membrane</keyword>
<keyword evidence="3" id="KW-1133">Transmembrane helix</keyword>
<name>A0ABY1NDF4_9BACT</name>
<evidence type="ECO:0000256" key="3">
    <source>
        <dbReference type="SAM" id="Phobius"/>
    </source>
</evidence>
<dbReference type="Gene3D" id="3.30.700.10">
    <property type="entry name" value="Glycoprotein, Type 4 Pilin"/>
    <property type="match status" value="1"/>
</dbReference>
<keyword evidence="3" id="KW-0812">Transmembrane</keyword>